<organism evidence="5 6">
    <name type="scientific">Aliiglaciecola litoralis</name>
    <dbReference type="NCBI Taxonomy" id="582857"/>
    <lineage>
        <taxon>Bacteria</taxon>
        <taxon>Pseudomonadati</taxon>
        <taxon>Pseudomonadota</taxon>
        <taxon>Gammaproteobacteria</taxon>
        <taxon>Alteromonadales</taxon>
        <taxon>Alteromonadaceae</taxon>
        <taxon>Aliiglaciecola</taxon>
    </lineage>
</organism>
<dbReference type="InterPro" id="IPR050469">
    <property type="entry name" value="Diguanylate_Cyclase"/>
</dbReference>
<dbReference type="CDD" id="cd01949">
    <property type="entry name" value="GGDEF"/>
    <property type="match status" value="1"/>
</dbReference>
<comment type="catalytic activity">
    <reaction evidence="2">
        <text>2 GTP = 3',3'-c-di-GMP + 2 diphosphate</text>
        <dbReference type="Rhea" id="RHEA:24898"/>
        <dbReference type="ChEBI" id="CHEBI:33019"/>
        <dbReference type="ChEBI" id="CHEBI:37565"/>
        <dbReference type="ChEBI" id="CHEBI:58805"/>
        <dbReference type="EC" id="2.7.7.65"/>
    </reaction>
</comment>
<keyword evidence="6" id="KW-1185">Reference proteome</keyword>
<dbReference type="InterPro" id="IPR043128">
    <property type="entry name" value="Rev_trsase/Diguanyl_cyclase"/>
</dbReference>
<feature type="transmembrane region" description="Helical" evidence="3">
    <location>
        <begin position="110"/>
        <end position="131"/>
    </location>
</feature>
<feature type="transmembrane region" description="Helical" evidence="3">
    <location>
        <begin position="20"/>
        <end position="41"/>
    </location>
</feature>
<keyword evidence="3" id="KW-1133">Transmembrane helix</keyword>
<sequence>MIDKDEKIQYRIDMDMLSRAKTGIFLYAIVMPVVFWPFDFYQLQPELSVIFALSMLIVSLLRAVHHVFAERIYGYSARLWRGMFFLLSGCHACILSIFFVLSIYDERFTPILHVTMLAIGGICSGAVVALIPRIKFALTNLTILLGPSIIMGLVIEGKLPFAGMIAAYYGFIAMIGVRSSKEYIRSFEIELKLDEQNSELEKQSKIDALTTIYNRGYFNSELEKQWDYATRLNLTVTVLLIDIDHFKSFNDNYGHLVGDACLIHIATTLDKAGKRKTDLVARFGGEEFVLLLLESGKSEAPAIAEMLRRKIEETPFVLNGRELPVTASIGVASVQPDAKMKPKRLIEQADAALYTAKAAGRNRVNIFHDTTQITTI</sequence>
<feature type="transmembrane region" description="Helical" evidence="3">
    <location>
        <begin position="47"/>
        <end position="64"/>
    </location>
</feature>
<dbReference type="PANTHER" id="PTHR45138:SF9">
    <property type="entry name" value="DIGUANYLATE CYCLASE DGCM-RELATED"/>
    <property type="match status" value="1"/>
</dbReference>
<keyword evidence="3" id="KW-0472">Membrane</keyword>
<evidence type="ECO:0000259" key="4">
    <source>
        <dbReference type="PROSITE" id="PS50887"/>
    </source>
</evidence>
<dbReference type="InterPro" id="IPR029787">
    <property type="entry name" value="Nucleotide_cyclase"/>
</dbReference>
<feature type="domain" description="GGDEF" evidence="4">
    <location>
        <begin position="234"/>
        <end position="369"/>
    </location>
</feature>
<dbReference type="PANTHER" id="PTHR45138">
    <property type="entry name" value="REGULATORY COMPONENTS OF SENSORY TRANSDUCTION SYSTEM"/>
    <property type="match status" value="1"/>
</dbReference>
<evidence type="ECO:0000256" key="1">
    <source>
        <dbReference type="ARBA" id="ARBA00012528"/>
    </source>
</evidence>
<evidence type="ECO:0000313" key="5">
    <source>
        <dbReference type="EMBL" id="GAA0859243.1"/>
    </source>
</evidence>
<comment type="caution">
    <text evidence="5">The sequence shown here is derived from an EMBL/GenBank/DDBJ whole genome shotgun (WGS) entry which is preliminary data.</text>
</comment>
<evidence type="ECO:0000256" key="2">
    <source>
        <dbReference type="ARBA" id="ARBA00034247"/>
    </source>
</evidence>
<dbReference type="Pfam" id="PF00990">
    <property type="entry name" value="GGDEF"/>
    <property type="match status" value="1"/>
</dbReference>
<dbReference type="PROSITE" id="PS50887">
    <property type="entry name" value="GGDEF"/>
    <property type="match status" value="1"/>
</dbReference>
<dbReference type="RefSeq" id="WP_343861794.1">
    <property type="nucleotide sequence ID" value="NZ_BAAAFD010000011.1"/>
</dbReference>
<gene>
    <name evidence="5" type="ORF">GCM10009114_31970</name>
</gene>
<dbReference type="EC" id="2.7.7.65" evidence="1"/>
<reference evidence="5 6" key="1">
    <citation type="journal article" date="2019" name="Int. J. Syst. Evol. Microbiol.">
        <title>The Global Catalogue of Microorganisms (GCM) 10K type strain sequencing project: providing services to taxonomists for standard genome sequencing and annotation.</title>
        <authorList>
            <consortium name="The Broad Institute Genomics Platform"/>
            <consortium name="The Broad Institute Genome Sequencing Center for Infectious Disease"/>
            <person name="Wu L."/>
            <person name="Ma J."/>
        </authorList>
    </citation>
    <scope>NUCLEOTIDE SEQUENCE [LARGE SCALE GENOMIC DNA]</scope>
    <source>
        <strain evidence="5 6">JCM 15896</strain>
    </source>
</reference>
<protein>
    <recommendedName>
        <fullName evidence="1">diguanylate cyclase</fullName>
        <ecNumber evidence="1">2.7.7.65</ecNumber>
    </recommendedName>
</protein>
<keyword evidence="3" id="KW-0812">Transmembrane</keyword>
<feature type="transmembrane region" description="Helical" evidence="3">
    <location>
        <begin position="84"/>
        <end position="104"/>
    </location>
</feature>
<dbReference type="InterPro" id="IPR000160">
    <property type="entry name" value="GGDEF_dom"/>
</dbReference>
<name>A0ABN1LR25_9ALTE</name>
<proteinExistence type="predicted"/>
<dbReference type="SMART" id="SM00267">
    <property type="entry name" value="GGDEF"/>
    <property type="match status" value="1"/>
</dbReference>
<accession>A0ABN1LR25</accession>
<evidence type="ECO:0000256" key="3">
    <source>
        <dbReference type="SAM" id="Phobius"/>
    </source>
</evidence>
<dbReference type="NCBIfam" id="TIGR00254">
    <property type="entry name" value="GGDEF"/>
    <property type="match status" value="1"/>
</dbReference>
<feature type="transmembrane region" description="Helical" evidence="3">
    <location>
        <begin position="161"/>
        <end position="177"/>
    </location>
</feature>
<dbReference type="Gene3D" id="3.30.70.270">
    <property type="match status" value="1"/>
</dbReference>
<dbReference type="EMBL" id="BAAAFD010000011">
    <property type="protein sequence ID" value="GAA0859243.1"/>
    <property type="molecule type" value="Genomic_DNA"/>
</dbReference>
<evidence type="ECO:0000313" key="6">
    <source>
        <dbReference type="Proteomes" id="UP001500359"/>
    </source>
</evidence>
<dbReference type="SUPFAM" id="SSF55073">
    <property type="entry name" value="Nucleotide cyclase"/>
    <property type="match status" value="1"/>
</dbReference>
<feature type="transmembrane region" description="Helical" evidence="3">
    <location>
        <begin position="138"/>
        <end position="155"/>
    </location>
</feature>
<dbReference type="Proteomes" id="UP001500359">
    <property type="component" value="Unassembled WGS sequence"/>
</dbReference>